<sequence length="90" mass="9806">MSRPWRWEYDPDAEHVTGGVPAGVVTEVERLAGQLTDLAQMGVDIGDLGNGPRPGGLRRMDAAGGWFYFLASPRDQLLVVVRIVPPYDGL</sequence>
<comment type="caution">
    <text evidence="1">The sequence shown here is derived from an EMBL/GenBank/DDBJ whole genome shotgun (WGS) entry which is preliminary data.</text>
</comment>
<gene>
    <name evidence="1" type="ORF">GCM10010357_11570</name>
</gene>
<proteinExistence type="predicted"/>
<dbReference type="RefSeq" id="WP_344020523.1">
    <property type="nucleotide sequence ID" value="NZ_BAAABX010000009.1"/>
</dbReference>
<dbReference type="EMBL" id="BAAABX010000009">
    <property type="protein sequence ID" value="GAA0392476.1"/>
    <property type="molecule type" value="Genomic_DNA"/>
</dbReference>
<reference evidence="1 2" key="1">
    <citation type="journal article" date="2019" name="Int. J. Syst. Evol. Microbiol.">
        <title>The Global Catalogue of Microorganisms (GCM) 10K type strain sequencing project: providing services to taxonomists for standard genome sequencing and annotation.</title>
        <authorList>
            <consortium name="The Broad Institute Genomics Platform"/>
            <consortium name="The Broad Institute Genome Sequencing Center for Infectious Disease"/>
            <person name="Wu L."/>
            <person name="Ma J."/>
        </authorList>
    </citation>
    <scope>NUCLEOTIDE SEQUENCE [LARGE SCALE GENOMIC DNA]</scope>
    <source>
        <strain evidence="1 2">JCM 4788</strain>
    </source>
</reference>
<dbReference type="Proteomes" id="UP001500879">
    <property type="component" value="Unassembled WGS sequence"/>
</dbReference>
<evidence type="ECO:0000313" key="2">
    <source>
        <dbReference type="Proteomes" id="UP001500879"/>
    </source>
</evidence>
<evidence type="ECO:0000313" key="1">
    <source>
        <dbReference type="EMBL" id="GAA0392476.1"/>
    </source>
</evidence>
<organism evidence="1 2">
    <name type="scientific">Streptomyces luteireticuli</name>
    <dbReference type="NCBI Taxonomy" id="173858"/>
    <lineage>
        <taxon>Bacteria</taxon>
        <taxon>Bacillati</taxon>
        <taxon>Actinomycetota</taxon>
        <taxon>Actinomycetes</taxon>
        <taxon>Kitasatosporales</taxon>
        <taxon>Streptomycetaceae</taxon>
        <taxon>Streptomyces</taxon>
    </lineage>
</organism>
<evidence type="ECO:0008006" key="3">
    <source>
        <dbReference type="Google" id="ProtNLM"/>
    </source>
</evidence>
<accession>A0ABN0YE22</accession>
<protein>
    <recommendedName>
        <fullName evidence="3">Type II toxin-antitoxin system RelE/ParE family toxin</fullName>
    </recommendedName>
</protein>
<name>A0ABN0YE22_9ACTN</name>
<keyword evidence="2" id="KW-1185">Reference proteome</keyword>